<dbReference type="CDD" id="cd15522">
    <property type="entry name" value="PHD_TAF3"/>
    <property type="match status" value="1"/>
</dbReference>
<dbReference type="CTD" id="83860"/>
<dbReference type="GeneID" id="115879508"/>
<feature type="region of interest" description="Disordered" evidence="9">
    <location>
        <begin position="138"/>
        <end position="320"/>
    </location>
</feature>
<keyword evidence="7" id="KW-0539">Nucleus</keyword>
<dbReference type="PROSITE" id="PS01359">
    <property type="entry name" value="ZF_PHD_1"/>
    <property type="match status" value="1"/>
</dbReference>
<protein>
    <submittedName>
        <fullName evidence="12">Transcription initiation factor TFIID subunit 3</fullName>
    </submittedName>
</protein>
<keyword evidence="3 8" id="KW-0863">Zinc-finger</keyword>
<dbReference type="GO" id="GO:0005669">
    <property type="term" value="C:transcription factor TFIID complex"/>
    <property type="evidence" value="ECO:0007669"/>
    <property type="project" value="TreeGrafter"/>
</dbReference>
<keyword evidence="11" id="KW-1185">Reference proteome</keyword>
<dbReference type="InterPro" id="IPR011011">
    <property type="entry name" value="Znf_FYVE_PHD"/>
</dbReference>
<evidence type="ECO:0000256" key="9">
    <source>
        <dbReference type="SAM" id="MobiDB-lite"/>
    </source>
</evidence>
<name>A0A6J2XNP1_SITOR</name>
<dbReference type="Pfam" id="PF00628">
    <property type="entry name" value="PHD"/>
    <property type="match status" value="1"/>
</dbReference>
<feature type="compositionally biased region" description="Low complexity" evidence="9">
    <location>
        <begin position="783"/>
        <end position="797"/>
    </location>
</feature>
<feature type="compositionally biased region" description="Basic and acidic residues" evidence="9">
    <location>
        <begin position="587"/>
        <end position="596"/>
    </location>
</feature>
<dbReference type="SMART" id="SM00576">
    <property type="entry name" value="BTP"/>
    <property type="match status" value="1"/>
</dbReference>
<evidence type="ECO:0000256" key="1">
    <source>
        <dbReference type="ARBA" id="ARBA00004123"/>
    </source>
</evidence>
<evidence type="ECO:0000259" key="10">
    <source>
        <dbReference type="PROSITE" id="PS50016"/>
    </source>
</evidence>
<dbReference type="AlphaFoldDB" id="A0A6J2XNP1"/>
<proteinExistence type="predicted"/>
<dbReference type="Proteomes" id="UP000504635">
    <property type="component" value="Unplaced"/>
</dbReference>
<dbReference type="PANTHER" id="PTHR46452">
    <property type="entry name" value="TRANSCRIPTION INITIATION FACTOR TFIID SUBUNIT 3"/>
    <property type="match status" value="1"/>
</dbReference>
<evidence type="ECO:0000313" key="11">
    <source>
        <dbReference type="Proteomes" id="UP000504635"/>
    </source>
</evidence>
<keyword evidence="6" id="KW-0804">Transcription</keyword>
<evidence type="ECO:0000256" key="6">
    <source>
        <dbReference type="ARBA" id="ARBA00023163"/>
    </source>
</evidence>
<feature type="compositionally biased region" description="Basic residues" evidence="9">
    <location>
        <begin position="630"/>
        <end position="648"/>
    </location>
</feature>
<feature type="domain" description="PHD-type" evidence="10">
    <location>
        <begin position="808"/>
        <end position="858"/>
    </location>
</feature>
<dbReference type="Gene3D" id="1.10.20.10">
    <property type="entry name" value="Histone, subunit A"/>
    <property type="match status" value="1"/>
</dbReference>
<organism evidence="11 12">
    <name type="scientific">Sitophilus oryzae</name>
    <name type="common">Rice weevil</name>
    <name type="synonym">Curculio oryzae</name>
    <dbReference type="NCBI Taxonomy" id="7048"/>
    <lineage>
        <taxon>Eukaryota</taxon>
        <taxon>Metazoa</taxon>
        <taxon>Ecdysozoa</taxon>
        <taxon>Arthropoda</taxon>
        <taxon>Hexapoda</taxon>
        <taxon>Insecta</taxon>
        <taxon>Pterygota</taxon>
        <taxon>Neoptera</taxon>
        <taxon>Endopterygota</taxon>
        <taxon>Coleoptera</taxon>
        <taxon>Polyphaga</taxon>
        <taxon>Cucujiformia</taxon>
        <taxon>Curculionidae</taxon>
        <taxon>Dryophthorinae</taxon>
        <taxon>Sitophilus</taxon>
    </lineage>
</organism>
<evidence type="ECO:0000256" key="8">
    <source>
        <dbReference type="PROSITE-ProRule" id="PRU00146"/>
    </source>
</evidence>
<dbReference type="InterPro" id="IPR009072">
    <property type="entry name" value="Histone-fold"/>
</dbReference>
<evidence type="ECO:0000256" key="7">
    <source>
        <dbReference type="ARBA" id="ARBA00023242"/>
    </source>
</evidence>
<evidence type="ECO:0000256" key="3">
    <source>
        <dbReference type="ARBA" id="ARBA00022771"/>
    </source>
</evidence>
<comment type="subcellular location">
    <subcellularLocation>
        <location evidence="1">Nucleus</location>
    </subcellularLocation>
</comment>
<feature type="compositionally biased region" description="Polar residues" evidence="9">
    <location>
        <begin position="185"/>
        <end position="196"/>
    </location>
</feature>
<dbReference type="GO" id="GO:0002039">
    <property type="term" value="F:p53 binding"/>
    <property type="evidence" value="ECO:0007669"/>
    <property type="project" value="TreeGrafter"/>
</dbReference>
<dbReference type="GO" id="GO:0008270">
    <property type="term" value="F:zinc ion binding"/>
    <property type="evidence" value="ECO:0007669"/>
    <property type="project" value="UniProtKB-KW"/>
</dbReference>
<feature type="compositionally biased region" description="Polar residues" evidence="9">
    <location>
        <begin position="605"/>
        <end position="615"/>
    </location>
</feature>
<dbReference type="InterPro" id="IPR013083">
    <property type="entry name" value="Znf_RING/FYVE/PHD"/>
</dbReference>
<sequence length="876" mass="97818">MSSTFAREHCKLAVGKILQTIGWNSINSTPLEVLTDLMSDYIKQIAKITNDYANEFGQTEPNLDHLGLAFQEVGVNLGELEEYVTYVNFVPPGPSVPKFPIPNESHLNFLKPGSKEVVTRPVHINEHLPPMYPLLEEQQEQNTENSPVKKEVEDDDQQLKKGNDTVSPEYRRLKREEEGGRPTREISSVMMTTSGFLSPACEGKLPEPKAPNPPVEPPKPPSPVPQVPELVSIKKKVEKKKEKAPKDPSKSTGDEKPPPKKAHTPKEPKIKQPKSSNNANANIPPLGLIPPWNTAHFPGDSRIPPPLATPLHKPPSSSKTSIFNKTLAAAKAKTEKLNTTITPIPIKSEPGQFPVSSVPHHQVDKLVTEPDKKKINILKKISNVKEKHEKVPKQQQHHMSPHMIQQTRDIVNKISLSSDITIEPIMNTGGPVQRSPEKMDYFFDDGSPPGTPSTPRTPEIMTRSPPTMVKEKRKRKEKPEKPRAKKMRKNPPAHFMDPGFMDMSMEHHHKTSIESQNLLRPGLAFPGIPNQFRLPPLANFGGPGLIPHTFGTPLFPFSPLMQNFADQSFFSPPHIKSEPPAKVSPPKHPEQIKQEPAEVAPPVSTELSSSATPLTIKTEGETIPETQKKSKEHKKEKKEKIKKKNKKEKVKDKSEKKKLKEAKKEKDKKKKKIPKEEPVEAVTSIPKLLLKVNSPSPRPETPDTTKKLNIKPIIKKEEPSSPERKRETSPGLAKISALVTGPPKPKNPSPVLTATEKPSPTEPTTPTSTPRPPGRPRIHPLKPKATTPKVKKVQQQPYTSKDAEGNTIWFCPECDLQDDGRPMIGCDGCDAWYHWVCVGIQVPPDNNENWYCRRCLAQKNADLSSKKKKRKKKTPV</sequence>
<feature type="compositionally biased region" description="Low complexity" evidence="9">
    <location>
        <begin position="753"/>
        <end position="768"/>
    </location>
</feature>
<accession>A0A6J2XNP1</accession>
<feature type="compositionally biased region" description="Basic and acidic residues" evidence="9">
    <location>
        <begin position="147"/>
        <end position="184"/>
    </location>
</feature>
<dbReference type="Gene3D" id="3.30.40.10">
    <property type="entry name" value="Zinc/RING finger domain, C3HC4 (zinc finger)"/>
    <property type="match status" value="1"/>
</dbReference>
<feature type="region of interest" description="Disordered" evidence="9">
    <location>
        <begin position="568"/>
        <end position="801"/>
    </location>
</feature>
<gene>
    <name evidence="12" type="primary">LOC115879508</name>
</gene>
<reference evidence="12" key="1">
    <citation type="submission" date="2025-08" db="UniProtKB">
        <authorList>
            <consortium name="RefSeq"/>
        </authorList>
    </citation>
    <scope>IDENTIFICATION</scope>
    <source>
        <tissue evidence="12">Gonads</tissue>
    </source>
</reference>
<keyword evidence="5" id="KW-0805">Transcription regulation</keyword>
<keyword evidence="4" id="KW-0862">Zinc</keyword>
<feature type="compositionally biased region" description="Basic and acidic residues" evidence="9">
    <location>
        <begin position="239"/>
        <end position="270"/>
    </location>
</feature>
<dbReference type="InParanoid" id="A0A6J2XNP1"/>
<dbReference type="KEGG" id="soy:115879508"/>
<feature type="compositionally biased region" description="Basic residues" evidence="9">
    <location>
        <begin position="656"/>
        <end position="673"/>
    </location>
</feature>
<keyword evidence="2" id="KW-0479">Metal-binding</keyword>
<evidence type="ECO:0000313" key="12">
    <source>
        <dbReference type="RefSeq" id="XP_030752259.1"/>
    </source>
</evidence>
<dbReference type="GO" id="GO:0046982">
    <property type="term" value="F:protein heterodimerization activity"/>
    <property type="evidence" value="ECO:0007669"/>
    <property type="project" value="InterPro"/>
</dbReference>
<dbReference type="OrthoDB" id="436852at2759"/>
<dbReference type="SMART" id="SM00249">
    <property type="entry name" value="PHD"/>
    <property type="match status" value="1"/>
</dbReference>
<feature type="region of interest" description="Disordered" evidence="9">
    <location>
        <begin position="444"/>
        <end position="494"/>
    </location>
</feature>
<dbReference type="Pfam" id="PF07524">
    <property type="entry name" value="Bromo_TP"/>
    <property type="match status" value="1"/>
</dbReference>
<dbReference type="SUPFAM" id="SSF57903">
    <property type="entry name" value="FYVE/PHD zinc finger"/>
    <property type="match status" value="1"/>
</dbReference>
<dbReference type="RefSeq" id="XP_030752259.1">
    <property type="nucleotide sequence ID" value="XM_030896399.1"/>
</dbReference>
<evidence type="ECO:0000256" key="5">
    <source>
        <dbReference type="ARBA" id="ARBA00023015"/>
    </source>
</evidence>
<feature type="compositionally biased region" description="Pro residues" evidence="9">
    <location>
        <begin position="208"/>
        <end position="226"/>
    </location>
</feature>
<dbReference type="PANTHER" id="PTHR46452:SF1">
    <property type="entry name" value="TRANSCRIPTION INITIATION FACTOR TFIID SUBUNIT 3"/>
    <property type="match status" value="1"/>
</dbReference>
<feature type="compositionally biased region" description="Basic and acidic residues" evidence="9">
    <location>
        <begin position="714"/>
        <end position="728"/>
    </location>
</feature>
<dbReference type="InterPro" id="IPR006565">
    <property type="entry name" value="BTP"/>
</dbReference>
<dbReference type="InterPro" id="IPR019787">
    <property type="entry name" value="Znf_PHD-finger"/>
</dbReference>
<dbReference type="PROSITE" id="PS50016">
    <property type="entry name" value="ZF_PHD_2"/>
    <property type="match status" value="1"/>
</dbReference>
<dbReference type="GO" id="GO:0045944">
    <property type="term" value="P:positive regulation of transcription by RNA polymerase II"/>
    <property type="evidence" value="ECO:0007669"/>
    <property type="project" value="TreeGrafter"/>
</dbReference>
<evidence type="ECO:0000256" key="2">
    <source>
        <dbReference type="ARBA" id="ARBA00022723"/>
    </source>
</evidence>
<evidence type="ECO:0000256" key="4">
    <source>
        <dbReference type="ARBA" id="ARBA00022833"/>
    </source>
</evidence>
<dbReference type="InterPro" id="IPR001965">
    <property type="entry name" value="Znf_PHD"/>
</dbReference>
<dbReference type="FunCoup" id="A0A6J2XNP1">
    <property type="interactions" value="113"/>
</dbReference>
<dbReference type="InterPro" id="IPR019786">
    <property type="entry name" value="Zinc_finger_PHD-type_CS"/>
</dbReference>